<dbReference type="SUPFAM" id="SSF52799">
    <property type="entry name" value="(Phosphotyrosine protein) phosphatases II"/>
    <property type="match status" value="1"/>
</dbReference>
<dbReference type="InterPro" id="IPR013783">
    <property type="entry name" value="Ig-like_fold"/>
</dbReference>
<dbReference type="Gene3D" id="3.90.190.10">
    <property type="entry name" value="Protein tyrosine phosphatase superfamily"/>
    <property type="match status" value="2"/>
</dbReference>
<dbReference type="GO" id="GO:0004721">
    <property type="term" value="F:phosphoprotein phosphatase activity"/>
    <property type="evidence" value="ECO:0007669"/>
    <property type="project" value="UniProtKB-KW"/>
</dbReference>
<evidence type="ECO:0000313" key="4">
    <source>
        <dbReference type="Proteomes" id="UP000596660"/>
    </source>
</evidence>
<proteinExistence type="predicted"/>
<dbReference type="InterPro" id="IPR029021">
    <property type="entry name" value="Prot-tyrosine_phosphatase-like"/>
</dbReference>
<reference evidence="3" key="2">
    <citation type="submission" date="2021-03" db="UniProtKB">
        <authorList>
            <consortium name="EnsemblPlants"/>
        </authorList>
    </citation>
    <scope>IDENTIFICATION</scope>
</reference>
<dbReference type="CDD" id="cd02859">
    <property type="entry name" value="E_set_AMPKbeta_like_N"/>
    <property type="match status" value="1"/>
</dbReference>
<dbReference type="GO" id="GO:0009507">
    <property type="term" value="C:chloroplast"/>
    <property type="evidence" value="ECO:0007669"/>
    <property type="project" value="TreeGrafter"/>
</dbReference>
<dbReference type="Proteomes" id="UP000596660">
    <property type="component" value="Unplaced"/>
</dbReference>
<protein>
    <recommendedName>
        <fullName evidence="2">AMP-activated protein kinase glycogen-binding domain-containing protein</fullName>
    </recommendedName>
</protein>
<keyword evidence="1" id="KW-0904">Protein phosphatase</keyword>
<dbReference type="AlphaFoldDB" id="A0A803MUF9"/>
<dbReference type="Gramene" id="AUR62035471-RA">
    <property type="protein sequence ID" value="AUR62035471-RA:cds"/>
    <property type="gene ID" value="AUR62035471"/>
</dbReference>
<dbReference type="PANTHER" id="PTHR47661:SF2">
    <property type="entry name" value="PHOSPHOGLUCAN PHOSPHATASE LSF1, CHLOROPLASTIC"/>
    <property type="match status" value="1"/>
</dbReference>
<dbReference type="Gene3D" id="2.60.40.10">
    <property type="entry name" value="Immunoglobulins"/>
    <property type="match status" value="1"/>
</dbReference>
<dbReference type="Pfam" id="PF16561">
    <property type="entry name" value="AMPK1_CBM"/>
    <property type="match status" value="1"/>
</dbReference>
<reference evidence="3" key="1">
    <citation type="journal article" date="2017" name="Nature">
        <title>The genome of Chenopodium quinoa.</title>
        <authorList>
            <person name="Jarvis D.E."/>
            <person name="Ho Y.S."/>
            <person name="Lightfoot D.J."/>
            <person name="Schmoeckel S.M."/>
            <person name="Li B."/>
            <person name="Borm T.J.A."/>
            <person name="Ohyanagi H."/>
            <person name="Mineta K."/>
            <person name="Michell C.T."/>
            <person name="Saber N."/>
            <person name="Kharbatia N.M."/>
            <person name="Rupper R.R."/>
            <person name="Sharp A.R."/>
            <person name="Dally N."/>
            <person name="Boughton B.A."/>
            <person name="Woo Y.H."/>
            <person name="Gao G."/>
            <person name="Schijlen E.G.W.M."/>
            <person name="Guo X."/>
            <person name="Momin A.A."/>
            <person name="Negrao S."/>
            <person name="Al-Babili S."/>
            <person name="Gehring C."/>
            <person name="Roessner U."/>
            <person name="Jung C."/>
            <person name="Murphy K."/>
            <person name="Arold S.T."/>
            <person name="Gojobori T."/>
            <person name="van der Linden C.G."/>
            <person name="van Loo E.N."/>
            <person name="Jellen E.N."/>
            <person name="Maughan P.J."/>
            <person name="Tester M."/>
        </authorList>
    </citation>
    <scope>NUCLEOTIDE SEQUENCE [LARGE SCALE GENOMIC DNA]</scope>
    <source>
        <strain evidence="3">cv. PI 614886</strain>
    </source>
</reference>
<dbReference type="EnsemblPlants" id="AUR62035471-RA">
    <property type="protein sequence ID" value="AUR62035471-RA:cds"/>
    <property type="gene ID" value="AUR62035471"/>
</dbReference>
<dbReference type="GO" id="GO:0005983">
    <property type="term" value="P:starch catabolic process"/>
    <property type="evidence" value="ECO:0007669"/>
    <property type="project" value="TreeGrafter"/>
</dbReference>
<evidence type="ECO:0000313" key="3">
    <source>
        <dbReference type="EnsemblPlants" id="AUR62035471-RA:cds"/>
    </source>
</evidence>
<feature type="domain" description="AMP-activated protein kinase glycogen-binding" evidence="2">
    <location>
        <begin position="400"/>
        <end position="481"/>
    </location>
</feature>
<dbReference type="PANTHER" id="PTHR47661">
    <property type="entry name" value="PHOSPHOGLUCAN PHOSPHATASE LSF1, CHLOROPLASTIC"/>
    <property type="match status" value="1"/>
</dbReference>
<name>A0A803MUF9_CHEQI</name>
<dbReference type="GO" id="GO:0043036">
    <property type="term" value="C:starch grain"/>
    <property type="evidence" value="ECO:0007669"/>
    <property type="project" value="TreeGrafter"/>
</dbReference>
<dbReference type="OMA" id="GLHTCRP"/>
<sequence length="556" mass="62382">MSLCNGLISSSIWSTDFTFNGSIGLILRRTNRNRISRVFAMSKDNQIAYKMNLNEYMVTLDKPLGIRFALSVDGKGNAEKSRIIMVGDTLKKAGDSSDGQFLEIKDISDAQSMLKEKVGSFSLVLERPFSPFSIEELLSMNDLDILFNRGRVPVATWSKTLVASALQGSSESGGNSGFVVFSSKFLVSRAWKMLTGQNENGYLLSQYNSFPASLTQLVCISVEEDSTDAEWSHGSFPLGEYTKAIDRSKGEIYYTHSLGMQYSKITEQLYVGSCIQGETDVEALASLGITAILNFQSLIEAENWGINSNSIKECCQKCDILMINYPIRVFVTCTSGFDRSPACVIAYLHWMMDTSLNAAYNFVTGLHTCRPNRPAIAWATWDLIAMVDKDKQDRPATHAVIFVWNGHEGEDVYLVGDFTGNWKDPIKAVHKGGPRYEIEVRLPQGKYYYKYIVNGQWRHSMTSPTERDESGNVNNIIVIGDTAIVIIFLVSLTASFDFYERQWNWSFNFEPLLLAIPDANIVKVIERHLTENERFMLAKAARCIAFSICPIRLVPK</sequence>
<accession>A0A803MUF9</accession>
<evidence type="ECO:0000256" key="1">
    <source>
        <dbReference type="ARBA" id="ARBA00022912"/>
    </source>
</evidence>
<dbReference type="InterPro" id="IPR014756">
    <property type="entry name" value="Ig_E-set"/>
</dbReference>
<evidence type="ECO:0000259" key="2">
    <source>
        <dbReference type="Pfam" id="PF16561"/>
    </source>
</evidence>
<dbReference type="SUPFAM" id="SSF81296">
    <property type="entry name" value="E set domains"/>
    <property type="match status" value="1"/>
</dbReference>
<keyword evidence="1" id="KW-0378">Hydrolase</keyword>
<keyword evidence="4" id="KW-1185">Reference proteome</keyword>
<dbReference type="InterPro" id="IPR032640">
    <property type="entry name" value="AMPK1_CBM"/>
</dbReference>
<organism evidence="3 4">
    <name type="scientific">Chenopodium quinoa</name>
    <name type="common">Quinoa</name>
    <dbReference type="NCBI Taxonomy" id="63459"/>
    <lineage>
        <taxon>Eukaryota</taxon>
        <taxon>Viridiplantae</taxon>
        <taxon>Streptophyta</taxon>
        <taxon>Embryophyta</taxon>
        <taxon>Tracheophyta</taxon>
        <taxon>Spermatophyta</taxon>
        <taxon>Magnoliopsida</taxon>
        <taxon>eudicotyledons</taxon>
        <taxon>Gunneridae</taxon>
        <taxon>Pentapetalae</taxon>
        <taxon>Caryophyllales</taxon>
        <taxon>Chenopodiaceae</taxon>
        <taxon>Chenopodioideae</taxon>
        <taxon>Atripliceae</taxon>
        <taxon>Chenopodium</taxon>
    </lineage>
</organism>